<reference evidence="3" key="1">
    <citation type="submission" date="2019-11" db="EMBL/GenBank/DDBJ databases">
        <title>Complete genome sequence of Corynebacterium kalinowskii 1959, a novel Corynebacterium species isolated from soil of a small paddock in Vilsendorf, Germany.</title>
        <authorList>
            <person name="Schaffert L."/>
            <person name="Ruwe M."/>
            <person name="Milse J."/>
            <person name="Hanuschka K."/>
            <person name="Ortseifen V."/>
            <person name="Droste J."/>
            <person name="Brandt D."/>
            <person name="Schlueter L."/>
            <person name="Kutter Y."/>
            <person name="Vinke S."/>
            <person name="Viehoefer P."/>
            <person name="Jacob L."/>
            <person name="Luebke N.-C."/>
            <person name="Schulte-Berndt E."/>
            <person name="Hain C."/>
            <person name="Linder M."/>
            <person name="Schmidt P."/>
            <person name="Wollenschlaeger L."/>
            <person name="Luttermann T."/>
            <person name="Thieme E."/>
            <person name="Hassa J."/>
            <person name="Haak M."/>
            <person name="Wittchen M."/>
            <person name="Mentz A."/>
            <person name="Persicke M."/>
            <person name="Busche T."/>
            <person name="Ruckert C."/>
        </authorList>
    </citation>
    <scope>NUCLEOTIDE SEQUENCE [LARGE SCALE GENOMIC DNA]</scope>
    <source>
        <strain evidence="3">1959</strain>
    </source>
</reference>
<sequence length="255" mass="27260">MKLTILGCSGSTGAPHNPASGYLVQVDNAPGVLMDLGPGALAKLQEYDNPAEQHLVLSHLHADHCLDVPSLAVWRRYHPTAPSSGRHFLLGPADTISHLGNNTLEHRDGGDDLSDTFAFTPWEAGVPHIVDRVQITPFPTIHPVETYALRVTEATTGKTIAYSADSAYTESLVDCARDADIFLCEATWGDTSLGKAPDMHMSGAEAGLLASRAGAKKLVLVHIPPWGDPEAALRSARENFDGEIVIGDSGMVFEF</sequence>
<proteinExistence type="predicted"/>
<feature type="domain" description="Metallo-beta-lactamase" evidence="1">
    <location>
        <begin position="33"/>
        <end position="223"/>
    </location>
</feature>
<dbReference type="Gene3D" id="3.60.15.10">
    <property type="entry name" value="Ribonuclease Z/Hydroxyacylglutathione hydrolase-like"/>
    <property type="match status" value="1"/>
</dbReference>
<dbReference type="RefSeq" id="WP_156191811.1">
    <property type="nucleotide sequence ID" value="NZ_CP046452.1"/>
</dbReference>
<dbReference type="EMBL" id="CP046452">
    <property type="protein sequence ID" value="QGU01408.1"/>
    <property type="molecule type" value="Genomic_DNA"/>
</dbReference>
<dbReference type="EC" id="3.1.26.11" evidence="2"/>
<dbReference type="GO" id="GO:0042781">
    <property type="term" value="F:3'-tRNA processing endoribonuclease activity"/>
    <property type="evidence" value="ECO:0007669"/>
    <property type="project" value="UniProtKB-EC"/>
</dbReference>
<keyword evidence="2" id="KW-0378">Hydrolase</keyword>
<organism evidence="2 3">
    <name type="scientific">Corynebacterium kalinowskii</name>
    <dbReference type="NCBI Taxonomy" id="2675216"/>
    <lineage>
        <taxon>Bacteria</taxon>
        <taxon>Bacillati</taxon>
        <taxon>Actinomycetota</taxon>
        <taxon>Actinomycetes</taxon>
        <taxon>Mycobacteriales</taxon>
        <taxon>Corynebacteriaceae</taxon>
        <taxon>Corynebacterium</taxon>
    </lineage>
</organism>
<name>A0A6B8W132_9CORY</name>
<dbReference type="InterPro" id="IPR036866">
    <property type="entry name" value="RibonucZ/Hydroxyglut_hydro"/>
</dbReference>
<dbReference type="CDD" id="cd07716">
    <property type="entry name" value="RNaseZ_short-form-like_MBL-fold"/>
    <property type="match status" value="1"/>
</dbReference>
<dbReference type="SUPFAM" id="SSF56281">
    <property type="entry name" value="Metallo-hydrolase/oxidoreductase"/>
    <property type="match status" value="1"/>
</dbReference>
<evidence type="ECO:0000259" key="1">
    <source>
        <dbReference type="Pfam" id="PF12706"/>
    </source>
</evidence>
<dbReference type="PANTHER" id="PTHR46018:SF4">
    <property type="entry name" value="METALLO-HYDROLASE YHFI-RELATED"/>
    <property type="match status" value="1"/>
</dbReference>
<evidence type="ECO:0000313" key="2">
    <source>
        <dbReference type="EMBL" id="QGU01408.1"/>
    </source>
</evidence>
<protein>
    <submittedName>
        <fullName evidence="2">Ribonuclease Z</fullName>
        <ecNumber evidence="2">3.1.26.11</ecNumber>
    </submittedName>
</protein>
<gene>
    <name evidence="2" type="primary">rnz</name>
    <name evidence="2" type="ORF">CKALI_02595</name>
</gene>
<dbReference type="Pfam" id="PF12706">
    <property type="entry name" value="Lactamase_B_2"/>
    <property type="match status" value="1"/>
</dbReference>
<dbReference type="AlphaFoldDB" id="A0A6B8W132"/>
<dbReference type="Proteomes" id="UP000427071">
    <property type="component" value="Chromosome"/>
</dbReference>
<dbReference type="PANTHER" id="PTHR46018">
    <property type="entry name" value="ZINC PHOSPHODIESTERASE ELAC PROTEIN 1"/>
    <property type="match status" value="1"/>
</dbReference>
<dbReference type="InterPro" id="IPR001279">
    <property type="entry name" value="Metallo-B-lactamas"/>
</dbReference>
<dbReference type="KEGG" id="ckw:CKALI_02595"/>
<keyword evidence="3" id="KW-1185">Reference proteome</keyword>
<evidence type="ECO:0000313" key="3">
    <source>
        <dbReference type="Proteomes" id="UP000427071"/>
    </source>
</evidence>
<accession>A0A6B8W132</accession>